<gene>
    <name evidence="2" type="ORF">PAPOLLO_LOCUS3476</name>
</gene>
<evidence type="ECO:0000313" key="2">
    <source>
        <dbReference type="EMBL" id="CAG4946902.1"/>
    </source>
</evidence>
<protein>
    <submittedName>
        <fullName evidence="2">(apollo) hypothetical protein</fullName>
    </submittedName>
</protein>
<comment type="caution">
    <text evidence="2">The sequence shown here is derived from an EMBL/GenBank/DDBJ whole genome shotgun (WGS) entry which is preliminary data.</text>
</comment>
<sequence>MDKKIVRIGPLPGGRRGASGAGAGRGSMRAASRARGAARSPSSPPHPSSPPEGLVSAGSSRTQQAAPAAGGARRMRWSQAMNANALRAYFRAKGEETGCLAYRARMHRLFAELEPSLTVTEQNLEDRVRYILRTNIFDVAELERLRREAVPSSDENATAEDAAPQMVEQPANVDAAVNTPVVVDSNDDGTVAQELELEHMRSTLEEAIVETRSTPLENRPRLPPHSPKQAESGCRVGSEPNAGDLFGSQPGPLRDGLNSFWRRAGSLPYHRRQGFHGWTRYWP</sequence>
<organism evidence="2 3">
    <name type="scientific">Parnassius apollo</name>
    <name type="common">Apollo butterfly</name>
    <name type="synonym">Papilio apollo</name>
    <dbReference type="NCBI Taxonomy" id="110799"/>
    <lineage>
        <taxon>Eukaryota</taxon>
        <taxon>Metazoa</taxon>
        <taxon>Ecdysozoa</taxon>
        <taxon>Arthropoda</taxon>
        <taxon>Hexapoda</taxon>
        <taxon>Insecta</taxon>
        <taxon>Pterygota</taxon>
        <taxon>Neoptera</taxon>
        <taxon>Endopterygota</taxon>
        <taxon>Lepidoptera</taxon>
        <taxon>Glossata</taxon>
        <taxon>Ditrysia</taxon>
        <taxon>Papilionoidea</taxon>
        <taxon>Papilionidae</taxon>
        <taxon>Parnassiinae</taxon>
        <taxon>Parnassini</taxon>
        <taxon>Parnassius</taxon>
        <taxon>Parnassius</taxon>
    </lineage>
</organism>
<proteinExistence type="predicted"/>
<keyword evidence="3" id="KW-1185">Reference proteome</keyword>
<feature type="compositionally biased region" description="Low complexity" evidence="1">
    <location>
        <begin position="63"/>
        <end position="72"/>
    </location>
</feature>
<name>A0A8S3W9S0_PARAO</name>
<evidence type="ECO:0000313" key="3">
    <source>
        <dbReference type="Proteomes" id="UP000691718"/>
    </source>
</evidence>
<feature type="region of interest" description="Disordered" evidence="1">
    <location>
        <begin position="212"/>
        <end position="251"/>
    </location>
</feature>
<feature type="compositionally biased region" description="Gly residues" evidence="1">
    <location>
        <begin position="11"/>
        <end position="25"/>
    </location>
</feature>
<dbReference type="AlphaFoldDB" id="A0A8S3W9S0"/>
<feature type="compositionally biased region" description="Low complexity" evidence="1">
    <location>
        <begin position="26"/>
        <end position="41"/>
    </location>
</feature>
<feature type="region of interest" description="Disordered" evidence="1">
    <location>
        <begin position="1"/>
        <end position="75"/>
    </location>
</feature>
<reference evidence="2" key="1">
    <citation type="submission" date="2021-04" db="EMBL/GenBank/DDBJ databases">
        <authorList>
            <person name="Tunstrom K."/>
        </authorList>
    </citation>
    <scope>NUCLEOTIDE SEQUENCE</scope>
</reference>
<dbReference type="Proteomes" id="UP000691718">
    <property type="component" value="Unassembled WGS sequence"/>
</dbReference>
<accession>A0A8S3W9S0</accession>
<dbReference type="EMBL" id="CAJQZP010000212">
    <property type="protein sequence ID" value="CAG4946902.1"/>
    <property type="molecule type" value="Genomic_DNA"/>
</dbReference>
<dbReference type="OrthoDB" id="2194416at2759"/>
<evidence type="ECO:0000256" key="1">
    <source>
        <dbReference type="SAM" id="MobiDB-lite"/>
    </source>
</evidence>